<keyword evidence="1" id="KW-0732">Signal</keyword>
<feature type="signal peptide" evidence="1">
    <location>
        <begin position="1"/>
        <end position="21"/>
    </location>
</feature>
<dbReference type="RefSeq" id="XP_045269187.1">
    <property type="nucleotide sequence ID" value="XM_045402569.1"/>
</dbReference>
<dbReference type="Proteomes" id="UP000613401">
    <property type="component" value="Unassembled WGS sequence"/>
</dbReference>
<proteinExistence type="predicted"/>
<sequence>MAELLGTVVGVVSLGLQVSAGISTYLDGVQCRKEDIGHTTRRCKSMDALLQQIKSLEGQLSVSTGANTSAMREAMTSAEMELSNLGDFTTKICAGNTAHSPDTAIERVRDQKSKLLYPFRKDHLYRLSARLDSANAALQSALVQVQLKLSVEHGQNLQGLRTGLDSLSQGVSDMHLDMQASVQQIQSNGTALNSALTNVEKNTQDSTALLDATRQETVLVRKDLDEVKIMLTSLMSSSSDGRAVLPRLISKPAVLKDICNLAEDSEDAKFGLAAHDPDRPVSKRRSFPGFQCTCKPRQVSRRIRKQIGVAFWERESLAANVHASSCPLARVCRISNDKWSVGISTRALRGVLSAAITFSMSAAFGAGGFGLSPSFTYYPIRNKSPALKVIYLLRDAFMIEGWTNEDCSSLVGHGIETLQAIFTARTSSPLDIDESGRSLLGAMSSVASVNPWGGFRNKMFAFLVDLGVPRDRPDERGIFPYNFYVIRMEASALMMTVGALEVLWPDDVTSPPTPRGENEPRFERFVDVERMKLFKTVAAASSKMKTAYEGHVMGAIAQQSKDMLIKAMEKASFVPELSAKDPFGCSMLHYLMGWPEGLQTMIERYGYSTLLQLSHQSRFILLECALIWSGEICMGYDLRSCPNDCPCAQAVNLLLEAQREYPLQLNLHGHWPDAMLRASVKARDLTIYELKSRRQGLKQLALLHLNSQQIDRMDLRKDSVLDCYTKNVLETLEDMGVDIPRRFRTELHVGDWHRRTIRTRLGQDVSSMMSHKAASVYHVLGYSQACGVSLWTHELADSFYSKGFHDVDTLDSSGLSPLAEKYDQPNLGYDGWTWEASIESWFTRRGAKFGRQIPPCVTGYTVTHHVFGLVGSCETFAKGKRLVHMLHGLLKFSGTFESQKQDACKCACSINGCSPCNRMWKRALEIRNFCAYRRGTEHDRKRTTNFIYEQTQLIEEAFNIPRHIKYAWLRACTFHMLPLRHTCCINGSQKHDHEEVFEIWQEDELELNHLELLLSEFERKMEELDCSLSEFYRLYWNDRMLEVLRKMDEQTLTSQEIEAAQRLGVNLVAQDATTKITVTEDRYCLGYWLQRMDEVLEG</sequence>
<dbReference type="EMBL" id="WVTB01000013">
    <property type="protein sequence ID" value="KAF3810028.1"/>
    <property type="molecule type" value="Genomic_DNA"/>
</dbReference>
<name>A0A8H4CTT3_COLGL</name>
<accession>A0A8H4CTT3</accession>
<reference evidence="2" key="2">
    <citation type="submission" date="2020-03" db="EMBL/GenBank/DDBJ databases">
        <authorList>
            <person name="Fu F.-F."/>
            <person name="Chen J."/>
        </authorList>
    </citation>
    <scope>NUCLEOTIDE SEQUENCE</scope>
    <source>
        <strain evidence="2">Lc1</strain>
    </source>
</reference>
<evidence type="ECO:0000313" key="3">
    <source>
        <dbReference type="Proteomes" id="UP000613401"/>
    </source>
</evidence>
<evidence type="ECO:0008006" key="4">
    <source>
        <dbReference type="Google" id="ProtNLM"/>
    </source>
</evidence>
<organism evidence="2 3">
    <name type="scientific">Colletotrichum gloeosporioides</name>
    <name type="common">Anthracnose fungus</name>
    <name type="synonym">Glomerella cingulata</name>
    <dbReference type="NCBI Taxonomy" id="474922"/>
    <lineage>
        <taxon>Eukaryota</taxon>
        <taxon>Fungi</taxon>
        <taxon>Dikarya</taxon>
        <taxon>Ascomycota</taxon>
        <taxon>Pezizomycotina</taxon>
        <taxon>Sordariomycetes</taxon>
        <taxon>Hypocreomycetidae</taxon>
        <taxon>Glomerellales</taxon>
        <taxon>Glomerellaceae</taxon>
        <taxon>Colletotrichum</taxon>
        <taxon>Colletotrichum gloeosporioides species complex</taxon>
    </lineage>
</organism>
<comment type="caution">
    <text evidence="2">The sequence shown here is derived from an EMBL/GenBank/DDBJ whole genome shotgun (WGS) entry which is preliminary data.</text>
</comment>
<gene>
    <name evidence="2" type="ORF">GCG54_00002477</name>
</gene>
<feature type="chain" id="PRO_5034487067" description="Fungal N-terminal domain-containing protein" evidence="1">
    <location>
        <begin position="22"/>
        <end position="1098"/>
    </location>
</feature>
<keyword evidence="3" id="KW-1185">Reference proteome</keyword>
<evidence type="ECO:0000313" key="2">
    <source>
        <dbReference type="EMBL" id="KAF3810028.1"/>
    </source>
</evidence>
<protein>
    <recommendedName>
        <fullName evidence="4">Fungal N-terminal domain-containing protein</fullName>
    </recommendedName>
</protein>
<dbReference type="GeneID" id="69009639"/>
<evidence type="ECO:0000256" key="1">
    <source>
        <dbReference type="SAM" id="SignalP"/>
    </source>
</evidence>
<reference evidence="2" key="1">
    <citation type="journal article" date="2020" name="Phytopathology">
        <title>Genome sequence and comparative analysis of Colletotrichum gloeosporioides isolated from Liriodendron leaves.</title>
        <authorList>
            <person name="Fu F.F."/>
            <person name="Hao Z."/>
            <person name="Wang P."/>
            <person name="Lu Y."/>
            <person name="Xue L.J."/>
            <person name="Wei G."/>
            <person name="Tian Y."/>
            <person name="Baishi H."/>
            <person name="Xu H."/>
            <person name="Shi J."/>
            <person name="Cheng T."/>
            <person name="Wang G."/>
            <person name="Yi Y."/>
            <person name="Chen J."/>
        </authorList>
    </citation>
    <scope>NUCLEOTIDE SEQUENCE</scope>
    <source>
        <strain evidence="2">Lc1</strain>
    </source>
</reference>
<dbReference type="AlphaFoldDB" id="A0A8H4CTT3"/>